<keyword evidence="3" id="KW-1185">Reference proteome</keyword>
<evidence type="ECO:0000313" key="3">
    <source>
        <dbReference type="Proteomes" id="UP001059596"/>
    </source>
</evidence>
<comment type="caution">
    <text evidence="2">The sequence shown here is derived from an EMBL/GenBank/DDBJ whole genome shotgun (WGS) entry which is preliminary data.</text>
</comment>
<reference evidence="2" key="1">
    <citation type="journal article" date="2023" name="Genome Biol. Evol.">
        <title>Long-read-based Genome Assembly of Drosophila gunungcola Reveals Fewer Chemosensory Genes in Flower-breeding Species.</title>
        <authorList>
            <person name="Negi A."/>
            <person name="Liao B.Y."/>
            <person name="Yeh S.D."/>
        </authorList>
    </citation>
    <scope>NUCLEOTIDE SEQUENCE</scope>
    <source>
        <strain evidence="2">Sukarami</strain>
    </source>
</reference>
<name>A0A9Q0BHT3_9MUSC</name>
<gene>
    <name evidence="2" type="ORF">M5D96_014029</name>
</gene>
<dbReference type="AlphaFoldDB" id="A0A9Q0BHT3"/>
<proteinExistence type="predicted"/>
<dbReference type="EMBL" id="JAMKOV010000165">
    <property type="protein sequence ID" value="KAI8033212.1"/>
    <property type="molecule type" value="Genomic_DNA"/>
</dbReference>
<organism evidence="2 3">
    <name type="scientific">Drosophila gunungcola</name>
    <name type="common">fruit fly</name>
    <dbReference type="NCBI Taxonomy" id="103775"/>
    <lineage>
        <taxon>Eukaryota</taxon>
        <taxon>Metazoa</taxon>
        <taxon>Ecdysozoa</taxon>
        <taxon>Arthropoda</taxon>
        <taxon>Hexapoda</taxon>
        <taxon>Insecta</taxon>
        <taxon>Pterygota</taxon>
        <taxon>Neoptera</taxon>
        <taxon>Endopterygota</taxon>
        <taxon>Diptera</taxon>
        <taxon>Brachycera</taxon>
        <taxon>Muscomorpha</taxon>
        <taxon>Ephydroidea</taxon>
        <taxon>Drosophilidae</taxon>
        <taxon>Drosophila</taxon>
        <taxon>Sophophora</taxon>
    </lineage>
</organism>
<feature type="compositionally biased region" description="Low complexity" evidence="1">
    <location>
        <begin position="8"/>
        <end position="25"/>
    </location>
</feature>
<sequence length="34" mass="3552">MPKFTFTPVPLEAAPSSSSSLEVEPQTGTLPMSS</sequence>
<dbReference type="Proteomes" id="UP001059596">
    <property type="component" value="Unassembled WGS sequence"/>
</dbReference>
<evidence type="ECO:0000313" key="2">
    <source>
        <dbReference type="EMBL" id="KAI8033212.1"/>
    </source>
</evidence>
<protein>
    <submittedName>
        <fullName evidence="2">Uncharacterized protein</fullName>
    </submittedName>
</protein>
<feature type="region of interest" description="Disordered" evidence="1">
    <location>
        <begin position="1"/>
        <end position="34"/>
    </location>
</feature>
<evidence type="ECO:0000256" key="1">
    <source>
        <dbReference type="SAM" id="MobiDB-lite"/>
    </source>
</evidence>
<accession>A0A9Q0BHT3</accession>